<dbReference type="SUPFAM" id="SSF52540">
    <property type="entry name" value="P-loop containing nucleoside triphosphate hydrolases"/>
    <property type="match status" value="1"/>
</dbReference>
<dbReference type="STRING" id="398580.Dshi_2059"/>
<dbReference type="Pfam" id="PF13671">
    <property type="entry name" value="AAA_33"/>
    <property type="match status" value="1"/>
</dbReference>
<dbReference type="PANTHER" id="PTHR37807:SF3">
    <property type="entry name" value="OS07G0160300 PROTEIN"/>
    <property type="match status" value="1"/>
</dbReference>
<dbReference type="Gene3D" id="3.40.50.300">
    <property type="entry name" value="P-loop containing nucleotide triphosphate hydrolases"/>
    <property type="match status" value="1"/>
</dbReference>
<dbReference type="EMBL" id="CP000830">
    <property type="protein sequence ID" value="ABV93796.1"/>
    <property type="molecule type" value="Genomic_DNA"/>
</dbReference>
<keyword evidence="2" id="KW-1185">Reference proteome</keyword>
<sequence>MDKRTLIDDALSDPGVLIVFGGLPGAGKSTIAEALAAQIGAVHLVIDRIEAPLKARLGADIGPLGYNVAYQVATSNLDLGHVVIADCVNPIAMTRNAWMSVAMGCQAKMVQVNIQCSDLQEHRRRVEKRLTERPRQGLPDWQSVQARQIDEWPEADLTIDTYMRTPDESVSAIVSALRRLAPSRFGADPFARGVMGSG</sequence>
<dbReference type="AlphaFoldDB" id="A8LPU2"/>
<protein>
    <recommendedName>
        <fullName evidence="3">Kinase</fullName>
    </recommendedName>
</protein>
<organism evidence="1 2">
    <name type="scientific">Dinoroseobacter shibae (strain DSM 16493 / NCIMB 14021 / DFL 12)</name>
    <dbReference type="NCBI Taxonomy" id="398580"/>
    <lineage>
        <taxon>Bacteria</taxon>
        <taxon>Pseudomonadati</taxon>
        <taxon>Pseudomonadota</taxon>
        <taxon>Alphaproteobacteria</taxon>
        <taxon>Rhodobacterales</taxon>
        <taxon>Roseobacteraceae</taxon>
        <taxon>Dinoroseobacter</taxon>
    </lineage>
</organism>
<dbReference type="HOGENOM" id="CLU_116774_0_0_5"/>
<name>A8LPU2_DINSH</name>
<evidence type="ECO:0008006" key="3">
    <source>
        <dbReference type="Google" id="ProtNLM"/>
    </source>
</evidence>
<reference evidence="2" key="1">
    <citation type="journal article" date="2010" name="ISME J.">
        <title>The complete genome sequence of the algal symbiont Dinoroseobacter shibae: a hitchhiker's guide to life in the sea.</title>
        <authorList>
            <person name="Wagner-Dobler I."/>
            <person name="Ballhausen B."/>
            <person name="Berger M."/>
            <person name="Brinkhoff T."/>
            <person name="Buchholz I."/>
            <person name="Bunk B."/>
            <person name="Cypionka H."/>
            <person name="Daniel R."/>
            <person name="Drepper T."/>
            <person name="Gerdts G."/>
            <person name="Hahnke S."/>
            <person name="Han C."/>
            <person name="Jahn D."/>
            <person name="Kalhoefer D."/>
            <person name="Kiss H."/>
            <person name="Klenk H.P."/>
            <person name="Kyrpides N."/>
            <person name="Liebl W."/>
            <person name="Liesegang H."/>
            <person name="Meincke L."/>
            <person name="Pati A."/>
            <person name="Petersen J."/>
            <person name="Piekarski T."/>
            <person name="Pommerenke C."/>
            <person name="Pradella S."/>
            <person name="Pukall R."/>
            <person name="Rabus R."/>
            <person name="Stackebrandt E."/>
            <person name="Thole S."/>
            <person name="Thompson L."/>
            <person name="Tielen P."/>
            <person name="Tomasch J."/>
            <person name="von Jan M."/>
            <person name="Wanphrut N."/>
            <person name="Wichels A."/>
            <person name="Zech H."/>
            <person name="Simon M."/>
        </authorList>
    </citation>
    <scope>NUCLEOTIDE SEQUENCE [LARGE SCALE GENOMIC DNA]</scope>
    <source>
        <strain evidence="2">DSM 16493 / NCIMB 14021 / DFL 12</strain>
    </source>
</reference>
<dbReference type="eggNOG" id="COG0529">
    <property type="taxonomic scope" value="Bacteria"/>
</dbReference>
<dbReference type="RefSeq" id="WP_012178729.1">
    <property type="nucleotide sequence ID" value="NC_009952.1"/>
</dbReference>
<dbReference type="InterPro" id="IPR027417">
    <property type="entry name" value="P-loop_NTPase"/>
</dbReference>
<evidence type="ECO:0000313" key="2">
    <source>
        <dbReference type="Proteomes" id="UP000006833"/>
    </source>
</evidence>
<gene>
    <name evidence="1" type="ordered locus">Dshi_2059</name>
</gene>
<evidence type="ECO:0000313" key="1">
    <source>
        <dbReference type="EMBL" id="ABV93796.1"/>
    </source>
</evidence>
<dbReference type="Proteomes" id="UP000006833">
    <property type="component" value="Chromosome"/>
</dbReference>
<dbReference type="OrthoDB" id="3819922at2"/>
<proteinExistence type="predicted"/>
<dbReference type="KEGG" id="dsh:Dshi_2059"/>
<accession>A8LPU2</accession>
<dbReference type="PANTHER" id="PTHR37807">
    <property type="entry name" value="OS07G0160300 PROTEIN"/>
    <property type="match status" value="1"/>
</dbReference>